<feature type="compositionally biased region" description="Polar residues" evidence="1">
    <location>
        <begin position="96"/>
        <end position="107"/>
    </location>
</feature>
<feature type="signal peptide" evidence="2">
    <location>
        <begin position="1"/>
        <end position="28"/>
    </location>
</feature>
<accession>A0A3P7EIV4</accession>
<evidence type="ECO:0000313" key="4">
    <source>
        <dbReference type="Proteomes" id="UP000270924"/>
    </source>
</evidence>
<dbReference type="InParanoid" id="A0A3P7EIV4"/>
<evidence type="ECO:0000256" key="1">
    <source>
        <dbReference type="SAM" id="MobiDB-lite"/>
    </source>
</evidence>
<keyword evidence="4" id="KW-1185">Reference proteome</keyword>
<feature type="compositionally biased region" description="Pro residues" evidence="1">
    <location>
        <begin position="115"/>
        <end position="128"/>
    </location>
</feature>
<dbReference type="Proteomes" id="UP000270924">
    <property type="component" value="Unassembled WGS sequence"/>
</dbReference>
<gene>
    <name evidence="3" type="ORF">WBA_LOCUS11731</name>
</gene>
<protein>
    <submittedName>
        <fullName evidence="3">Uncharacterized protein</fullName>
    </submittedName>
</protein>
<keyword evidence="2" id="KW-0732">Signal</keyword>
<feature type="compositionally biased region" description="Pro residues" evidence="1">
    <location>
        <begin position="76"/>
        <end position="89"/>
    </location>
</feature>
<name>A0A3P7EIV4_WUCBA</name>
<dbReference type="AlphaFoldDB" id="A0A3P7EIV4"/>
<dbReference type="OrthoDB" id="5866046at2759"/>
<evidence type="ECO:0000313" key="3">
    <source>
        <dbReference type="EMBL" id="VDM21113.1"/>
    </source>
</evidence>
<dbReference type="OMA" id="EWGPFDK"/>
<reference evidence="3 4" key="1">
    <citation type="submission" date="2018-11" db="EMBL/GenBank/DDBJ databases">
        <authorList>
            <consortium name="Pathogen Informatics"/>
        </authorList>
    </citation>
    <scope>NUCLEOTIDE SEQUENCE [LARGE SCALE GENOMIC DNA]</scope>
</reference>
<evidence type="ECO:0000256" key="2">
    <source>
        <dbReference type="SAM" id="SignalP"/>
    </source>
</evidence>
<dbReference type="EMBL" id="UYWW01012440">
    <property type="protein sequence ID" value="VDM21113.1"/>
    <property type="molecule type" value="Genomic_DNA"/>
</dbReference>
<feature type="chain" id="PRO_5018269069" evidence="2">
    <location>
        <begin position="29"/>
        <end position="197"/>
    </location>
</feature>
<organism evidence="3 4">
    <name type="scientific">Wuchereria bancrofti</name>
    <dbReference type="NCBI Taxonomy" id="6293"/>
    <lineage>
        <taxon>Eukaryota</taxon>
        <taxon>Metazoa</taxon>
        <taxon>Ecdysozoa</taxon>
        <taxon>Nematoda</taxon>
        <taxon>Chromadorea</taxon>
        <taxon>Rhabditida</taxon>
        <taxon>Spirurina</taxon>
        <taxon>Spiruromorpha</taxon>
        <taxon>Filarioidea</taxon>
        <taxon>Onchocercidae</taxon>
        <taxon>Wuchereria</taxon>
    </lineage>
</organism>
<proteinExistence type="predicted"/>
<sequence>MSGLDLILCTICALLIWLLWQKLEKVKSEEKRRNLTKGKSQKKQCVSQVKVSKEGDIKERIVIEEKEINFKKTPSSPAPAPLTPPPAPQLSPISSTKTAIPTISTVSPVEVKLPSPAPPTPPPAPQPSPVSSAKTAIPTVSPVEVQEAKKNFNKPNETGLEWGPFDKQEMPQQKPWVFEGEAYYPPNFFTAAHHPKE</sequence>
<feature type="region of interest" description="Disordered" evidence="1">
    <location>
        <begin position="68"/>
        <end position="168"/>
    </location>
</feature>